<evidence type="ECO:0000313" key="5">
    <source>
        <dbReference type="Proteomes" id="UP001215598"/>
    </source>
</evidence>
<proteinExistence type="predicted"/>
<reference evidence="4" key="1">
    <citation type="submission" date="2023-03" db="EMBL/GenBank/DDBJ databases">
        <title>Massive genome expansion in bonnet fungi (Mycena s.s.) driven by repeated elements and novel gene families across ecological guilds.</title>
        <authorList>
            <consortium name="Lawrence Berkeley National Laboratory"/>
            <person name="Harder C.B."/>
            <person name="Miyauchi S."/>
            <person name="Viragh M."/>
            <person name="Kuo A."/>
            <person name="Thoen E."/>
            <person name="Andreopoulos B."/>
            <person name="Lu D."/>
            <person name="Skrede I."/>
            <person name="Drula E."/>
            <person name="Henrissat B."/>
            <person name="Morin E."/>
            <person name="Kohler A."/>
            <person name="Barry K."/>
            <person name="LaButti K."/>
            <person name="Morin E."/>
            <person name="Salamov A."/>
            <person name="Lipzen A."/>
            <person name="Mereny Z."/>
            <person name="Hegedus B."/>
            <person name="Baldrian P."/>
            <person name="Stursova M."/>
            <person name="Weitz H."/>
            <person name="Taylor A."/>
            <person name="Grigoriev I.V."/>
            <person name="Nagy L.G."/>
            <person name="Martin F."/>
            <person name="Kauserud H."/>
        </authorList>
    </citation>
    <scope>NUCLEOTIDE SEQUENCE</scope>
    <source>
        <strain evidence="4">CBHHK182m</strain>
    </source>
</reference>
<dbReference type="AlphaFoldDB" id="A0AAD7JGM6"/>
<organism evidence="4 5">
    <name type="scientific">Mycena metata</name>
    <dbReference type="NCBI Taxonomy" id="1033252"/>
    <lineage>
        <taxon>Eukaryota</taxon>
        <taxon>Fungi</taxon>
        <taxon>Dikarya</taxon>
        <taxon>Basidiomycota</taxon>
        <taxon>Agaricomycotina</taxon>
        <taxon>Agaricomycetes</taxon>
        <taxon>Agaricomycetidae</taxon>
        <taxon>Agaricales</taxon>
        <taxon>Marasmiineae</taxon>
        <taxon>Mycenaceae</taxon>
        <taxon>Mycena</taxon>
    </lineage>
</organism>
<evidence type="ECO:0000313" key="4">
    <source>
        <dbReference type="EMBL" id="KAJ7762151.1"/>
    </source>
</evidence>
<dbReference type="Pfam" id="PF07250">
    <property type="entry name" value="Glyoxal_oxid_N"/>
    <property type="match status" value="1"/>
</dbReference>
<protein>
    <submittedName>
        <fullName evidence="4">Glyoxal oxidase N-terminus-domain-containing protein</fullName>
    </submittedName>
</protein>
<feature type="domain" description="Galactose oxidase-like Early set" evidence="3">
    <location>
        <begin position="493"/>
        <end position="587"/>
    </location>
</feature>
<feature type="domain" description="Glyoxal oxidase N-terminal" evidence="2">
    <location>
        <begin position="115"/>
        <end position="488"/>
    </location>
</feature>
<dbReference type="SUPFAM" id="SSF50965">
    <property type="entry name" value="Galactose oxidase, central domain"/>
    <property type="match status" value="1"/>
</dbReference>
<gene>
    <name evidence="4" type="ORF">B0H16DRAFT_1529841</name>
</gene>
<name>A0AAD7JGM6_9AGAR</name>
<dbReference type="InterPro" id="IPR009880">
    <property type="entry name" value="Glyoxal_oxidase_N"/>
</dbReference>
<keyword evidence="5" id="KW-1185">Reference proteome</keyword>
<dbReference type="InterPro" id="IPR011043">
    <property type="entry name" value="Gal_Oxase/kelch_b-propeller"/>
</dbReference>
<sequence length="613" mass="65072">MTGFPVRGSRVADMVAHGSQQGYKGCTPLKLGADLRMLHLLVTLASLAHCTLSSDVSSPSVLDPPSPFASGAWSLVQQGTSGVSGMQLAIVTETTAVIFDKVEHNPLMTEDGNPAWTAELNLNTHVVRPLHALSNTWCATGSFLGNGTLLSSGGNPIVITGQDGIQALRFFTPCQDGTCDIWENSSVVRTTSPRWYPASVRIEDGSVIIFGGATANGWMNNATANNPSYEFYPPKNINGFNGLKIPSPFLASTLNANLFPIVMELPDGNLFVAANQKAMIFDWKTNTETSLPGIPNAVRVSYPLSGSAVLLPLTPENNYTPEVMICGGTTIVDTADPSTLSSQFPASAQCSRLLLTAKGIAAGWKVEQMPQARVMPDMVLLPDGRIVIVNGAQTGFAAYQIAPDALGPISNADHPAFTPVVYDPTGAAGRRFSSQGIPASTIPRMYHSTATLTPNGSILLAGSNPNVDITIGTEYHTEYRLEYYSPAYLSKARPSYKGLPATVNYNSKFTLSVQLPPDTAGVTVALMDLGFATHGVHMDQRFVKLVSKLSPDKKTLTVTGPPTSRIYPPGPAFLYVVTAGGVPSFGHKTIVGTGASPPVDQGAIDNMLRMAEW</sequence>
<comment type="caution">
    <text evidence="4">The sequence shown here is derived from an EMBL/GenBank/DDBJ whole genome shotgun (WGS) entry which is preliminary data.</text>
</comment>
<evidence type="ECO:0000259" key="3">
    <source>
        <dbReference type="Pfam" id="PF09118"/>
    </source>
</evidence>
<dbReference type="InterPro" id="IPR037293">
    <property type="entry name" value="Gal_Oxidase_central_sf"/>
</dbReference>
<dbReference type="Pfam" id="PF09118">
    <property type="entry name" value="GO-like_E_set"/>
    <property type="match status" value="1"/>
</dbReference>
<keyword evidence="1" id="KW-0732">Signal</keyword>
<dbReference type="SUPFAM" id="SSF81296">
    <property type="entry name" value="E set domains"/>
    <property type="match status" value="1"/>
</dbReference>
<dbReference type="Proteomes" id="UP001215598">
    <property type="component" value="Unassembled WGS sequence"/>
</dbReference>
<evidence type="ECO:0000259" key="2">
    <source>
        <dbReference type="Pfam" id="PF07250"/>
    </source>
</evidence>
<dbReference type="InterPro" id="IPR014756">
    <property type="entry name" value="Ig_E-set"/>
</dbReference>
<dbReference type="EMBL" id="JARKIB010000033">
    <property type="protein sequence ID" value="KAJ7762151.1"/>
    <property type="molecule type" value="Genomic_DNA"/>
</dbReference>
<dbReference type="Gene3D" id="2.60.40.10">
    <property type="entry name" value="Immunoglobulins"/>
    <property type="match status" value="1"/>
</dbReference>
<accession>A0AAD7JGM6</accession>
<dbReference type="InterPro" id="IPR015202">
    <property type="entry name" value="GO-like_E_set"/>
</dbReference>
<dbReference type="InterPro" id="IPR013783">
    <property type="entry name" value="Ig-like_fold"/>
</dbReference>
<dbReference type="CDD" id="cd02851">
    <property type="entry name" value="E_set_GO_C"/>
    <property type="match status" value="1"/>
</dbReference>
<dbReference type="Gene3D" id="2.130.10.80">
    <property type="entry name" value="Galactose oxidase/kelch, beta-propeller"/>
    <property type="match status" value="1"/>
</dbReference>
<evidence type="ECO:0000256" key="1">
    <source>
        <dbReference type="ARBA" id="ARBA00022729"/>
    </source>
</evidence>
<dbReference type="PANTHER" id="PTHR32208:SF96">
    <property type="entry name" value="GLYOXAL OXIDASE"/>
    <property type="match status" value="1"/>
</dbReference>
<dbReference type="PANTHER" id="PTHR32208">
    <property type="entry name" value="SECRETED PROTEIN-RELATED"/>
    <property type="match status" value="1"/>
</dbReference>